<dbReference type="SUPFAM" id="SSF51161">
    <property type="entry name" value="Trimeric LpxA-like enzymes"/>
    <property type="match status" value="1"/>
</dbReference>
<name>A0A6I0S679_BACT4</name>
<dbReference type="CDD" id="cd04647">
    <property type="entry name" value="LbH_MAT_like"/>
    <property type="match status" value="1"/>
</dbReference>
<dbReference type="InterPro" id="IPR011004">
    <property type="entry name" value="Trimer_LpxA-like_sf"/>
</dbReference>
<reference evidence="4 5" key="1">
    <citation type="journal article" date="2019" name="Nat. Med.">
        <title>A library of human gut bacterial isolates paired with longitudinal multiomics data enables mechanistic microbiome research.</title>
        <authorList>
            <person name="Poyet M."/>
            <person name="Groussin M."/>
            <person name="Gibbons S.M."/>
            <person name="Avila-Pacheco J."/>
            <person name="Jiang X."/>
            <person name="Kearney S.M."/>
            <person name="Perrotta A.R."/>
            <person name="Berdy B."/>
            <person name="Zhao S."/>
            <person name="Lieberman T.D."/>
            <person name="Swanson P.K."/>
            <person name="Smith M."/>
            <person name="Roesemann S."/>
            <person name="Alexander J.E."/>
            <person name="Rich S.A."/>
            <person name="Livny J."/>
            <person name="Vlamakis H."/>
            <person name="Clish C."/>
            <person name="Bullock K."/>
            <person name="Deik A."/>
            <person name="Scott J."/>
            <person name="Pierce K.A."/>
            <person name="Xavier R.J."/>
            <person name="Alm E.J."/>
        </authorList>
    </citation>
    <scope>NUCLEOTIDE SEQUENCE [LARGE SCALE GENOMIC DNA]</scope>
    <source>
        <strain evidence="4 5">BIOML-A156</strain>
    </source>
</reference>
<organism evidence="4 5">
    <name type="scientific">Bacteroides thetaiotaomicron</name>
    <dbReference type="NCBI Taxonomy" id="818"/>
    <lineage>
        <taxon>Bacteria</taxon>
        <taxon>Pseudomonadati</taxon>
        <taxon>Bacteroidota</taxon>
        <taxon>Bacteroidia</taxon>
        <taxon>Bacteroidales</taxon>
        <taxon>Bacteroidaceae</taxon>
        <taxon>Bacteroides</taxon>
    </lineage>
</organism>
<dbReference type="RefSeq" id="WP_117978586.1">
    <property type="nucleotide sequence ID" value="NZ_CAXTFL010000040.1"/>
</dbReference>
<dbReference type="EMBL" id="WCRS01000026">
    <property type="protein sequence ID" value="KAB4469067.1"/>
    <property type="molecule type" value="Genomic_DNA"/>
</dbReference>
<proteinExistence type="predicted"/>
<dbReference type="Gene3D" id="2.160.10.10">
    <property type="entry name" value="Hexapeptide repeat proteins"/>
    <property type="match status" value="1"/>
</dbReference>
<protein>
    <submittedName>
        <fullName evidence="4">Acetyltransferase</fullName>
    </submittedName>
</protein>
<evidence type="ECO:0000256" key="2">
    <source>
        <dbReference type="ARBA" id="ARBA00022737"/>
    </source>
</evidence>
<dbReference type="Proteomes" id="UP000488521">
    <property type="component" value="Unassembled WGS sequence"/>
</dbReference>
<dbReference type="AlphaFoldDB" id="A0A6I0S679"/>
<dbReference type="InterPro" id="IPR001451">
    <property type="entry name" value="Hexapep"/>
</dbReference>
<dbReference type="Pfam" id="PF00132">
    <property type="entry name" value="Hexapep"/>
    <property type="match status" value="1"/>
</dbReference>
<dbReference type="PROSITE" id="PS00101">
    <property type="entry name" value="HEXAPEP_TRANSFERASES"/>
    <property type="match status" value="1"/>
</dbReference>
<dbReference type="GO" id="GO:0016746">
    <property type="term" value="F:acyltransferase activity"/>
    <property type="evidence" value="ECO:0007669"/>
    <property type="project" value="UniProtKB-KW"/>
</dbReference>
<keyword evidence="1 4" id="KW-0808">Transferase</keyword>
<gene>
    <name evidence="4" type="ORF">GAN59_22565</name>
</gene>
<accession>A0A6I0S679</accession>
<dbReference type="PANTHER" id="PTHR23416">
    <property type="entry name" value="SIALIC ACID SYNTHASE-RELATED"/>
    <property type="match status" value="1"/>
</dbReference>
<dbReference type="InterPro" id="IPR051159">
    <property type="entry name" value="Hexapeptide_acetyltransf"/>
</dbReference>
<dbReference type="PANTHER" id="PTHR23416:SF78">
    <property type="entry name" value="LIPOPOLYSACCHARIDE BIOSYNTHESIS O-ACETYL TRANSFERASE WBBJ-RELATED"/>
    <property type="match status" value="1"/>
</dbReference>
<dbReference type="InterPro" id="IPR018357">
    <property type="entry name" value="Hexapep_transf_CS"/>
</dbReference>
<sequence length="197" mass="22364">MVKQYGVSQKIYMLICLLRTRLFYRGSRLIRFPFDIRNRKHISLGKHFTSGRNCRLEVCNEHCDKGRICLKLGEEVQINDNVHIAAGQLVEIGNHVLIASRVFISDINHGNFREGEMFDLSVSPEKQTLFFDPVRIEDNVWIGESVCILPGVTIGKHSVVGALSCVTKSIPPYSIAVGNPARVVKQYNFQTCSWERV</sequence>
<keyword evidence="3" id="KW-0012">Acyltransferase</keyword>
<comment type="caution">
    <text evidence="4">The sequence shown here is derived from an EMBL/GenBank/DDBJ whole genome shotgun (WGS) entry which is preliminary data.</text>
</comment>
<evidence type="ECO:0000313" key="4">
    <source>
        <dbReference type="EMBL" id="KAB4469067.1"/>
    </source>
</evidence>
<evidence type="ECO:0000256" key="1">
    <source>
        <dbReference type="ARBA" id="ARBA00022679"/>
    </source>
</evidence>
<evidence type="ECO:0000256" key="3">
    <source>
        <dbReference type="ARBA" id="ARBA00023315"/>
    </source>
</evidence>
<evidence type="ECO:0000313" key="5">
    <source>
        <dbReference type="Proteomes" id="UP000488521"/>
    </source>
</evidence>
<keyword evidence="2" id="KW-0677">Repeat</keyword>